<feature type="signal peptide" evidence="2">
    <location>
        <begin position="1"/>
        <end position="17"/>
    </location>
</feature>
<name>A0ABT9I136_9GAMM</name>
<sequence length="540" mass="60563">MRTLLTVVALICTQAQATETTLGPVQSADTLWKLATQARPDDQVAMVQVIYALWQANPHAFTLNNINALRQGSQLTVPQRQHMLSIPVAVARQWYNEAITTPVGRPAKASANVSNQAAAEAEQPTAVPVVTQATEQHDDTPPQPTSVPAIPARQQTKTQATTSVSGFTPPSQDYTLTLQQRYYAKPGDQAQAKSHSRASVSAEWVWQSNDRAHLLALEPFLRWDQQDTEGNLIDLRQAYWQYAGDGYDIKTGVDIVFWGVTESQHLVDVINQTDLIAGVDGEAKLGQPMFNLNRYGSAGTLAVYILPYFRPRTLAGQDGRLRPPLPVNTDQPLYESAQAERNLDFALRWSQQFGALDLALSYFEGNNREPILLPSAENTLQPMYLQMQQLGIEAQLISGSWIWKLESIYRKTRQQDFSAATLGFEYTQVGVFETDWDWAWIAEYQYDSRQQLAPVPGQNDLFIGSRFVANDAAGSEMLLGLVQDLDNSASKSVKLEASMRLSNTLRLRIDAWLFQSNLPSDTLYFIRHDDYFQLSLDYYF</sequence>
<reference evidence="3 4" key="1">
    <citation type="submission" date="2022-11" db="EMBL/GenBank/DDBJ databases">
        <title>Viruses from the air-sea interface of a natural surface slick.</title>
        <authorList>
            <person name="Rahlff J."/>
            <person name="Holmfeldt K."/>
        </authorList>
    </citation>
    <scope>NUCLEOTIDE SEQUENCE [LARGE SCALE GENOMIC DNA]</scope>
    <source>
        <strain evidence="3 4">SMS4</strain>
    </source>
</reference>
<gene>
    <name evidence="3" type="ORF">ORJ04_14230</name>
</gene>
<feature type="chain" id="PRO_5047139020" description="LysM domain-containing protein" evidence="2">
    <location>
        <begin position="18"/>
        <end position="540"/>
    </location>
</feature>
<protein>
    <recommendedName>
        <fullName evidence="5">LysM domain-containing protein</fullName>
    </recommendedName>
</protein>
<evidence type="ECO:0000313" key="4">
    <source>
        <dbReference type="Proteomes" id="UP001231109"/>
    </source>
</evidence>
<feature type="compositionally biased region" description="Polar residues" evidence="1">
    <location>
        <begin position="153"/>
        <end position="170"/>
    </location>
</feature>
<feature type="region of interest" description="Disordered" evidence="1">
    <location>
        <begin position="134"/>
        <end position="170"/>
    </location>
</feature>
<comment type="caution">
    <text evidence="3">The sequence shown here is derived from an EMBL/GenBank/DDBJ whole genome shotgun (WGS) entry which is preliminary data.</text>
</comment>
<dbReference type="RefSeq" id="WP_305976528.1">
    <property type="nucleotide sequence ID" value="NZ_JAPJDZ010000038.1"/>
</dbReference>
<dbReference type="Proteomes" id="UP001231109">
    <property type="component" value="Unassembled WGS sequence"/>
</dbReference>
<dbReference type="EMBL" id="JAPJDZ010000038">
    <property type="protein sequence ID" value="MDP5137108.1"/>
    <property type="molecule type" value="Genomic_DNA"/>
</dbReference>
<accession>A0ABT9I136</accession>
<evidence type="ECO:0000256" key="1">
    <source>
        <dbReference type="SAM" id="MobiDB-lite"/>
    </source>
</evidence>
<keyword evidence="4" id="KW-1185">Reference proteome</keyword>
<organism evidence="3 4">
    <name type="scientific">Rheinheimera baltica</name>
    <dbReference type="NCBI Taxonomy" id="67576"/>
    <lineage>
        <taxon>Bacteria</taxon>
        <taxon>Pseudomonadati</taxon>
        <taxon>Pseudomonadota</taxon>
        <taxon>Gammaproteobacteria</taxon>
        <taxon>Chromatiales</taxon>
        <taxon>Chromatiaceae</taxon>
        <taxon>Rheinheimera</taxon>
    </lineage>
</organism>
<dbReference type="NCBIfam" id="TIGR03505">
    <property type="entry name" value="FimV_core"/>
    <property type="match status" value="1"/>
</dbReference>
<dbReference type="InterPro" id="IPR020012">
    <property type="entry name" value="LysM_FimV"/>
</dbReference>
<proteinExistence type="predicted"/>
<keyword evidence="2" id="KW-0732">Signal</keyword>
<evidence type="ECO:0008006" key="5">
    <source>
        <dbReference type="Google" id="ProtNLM"/>
    </source>
</evidence>
<evidence type="ECO:0000313" key="3">
    <source>
        <dbReference type="EMBL" id="MDP5137108.1"/>
    </source>
</evidence>
<evidence type="ECO:0000256" key="2">
    <source>
        <dbReference type="SAM" id="SignalP"/>
    </source>
</evidence>